<dbReference type="EMBL" id="UINC01194586">
    <property type="protein sequence ID" value="SVE10743.1"/>
    <property type="molecule type" value="Genomic_DNA"/>
</dbReference>
<protein>
    <recommendedName>
        <fullName evidence="3">TauD/TfdA-like domain-containing protein</fullName>
    </recommendedName>
</protein>
<dbReference type="InterPro" id="IPR042098">
    <property type="entry name" value="TauD-like_sf"/>
</dbReference>
<name>A0A383AT52_9ZZZZ</name>
<evidence type="ECO:0000256" key="1">
    <source>
        <dbReference type="ARBA" id="ARBA00023002"/>
    </source>
</evidence>
<reference evidence="2" key="1">
    <citation type="submission" date="2018-05" db="EMBL/GenBank/DDBJ databases">
        <authorList>
            <person name="Lanie J.A."/>
            <person name="Ng W.-L."/>
            <person name="Kazmierczak K.M."/>
            <person name="Andrzejewski T.M."/>
            <person name="Davidsen T.M."/>
            <person name="Wayne K.J."/>
            <person name="Tettelin H."/>
            <person name="Glass J.I."/>
            <person name="Rusch D."/>
            <person name="Podicherti R."/>
            <person name="Tsui H.-C.T."/>
            <person name="Winkler M.E."/>
        </authorList>
    </citation>
    <scope>NUCLEOTIDE SEQUENCE</scope>
</reference>
<feature type="non-terminal residue" evidence="2">
    <location>
        <position position="1"/>
    </location>
</feature>
<keyword evidence="1" id="KW-0560">Oxidoreductase</keyword>
<dbReference type="Gene3D" id="3.60.130.10">
    <property type="entry name" value="Clavaminate synthase-like"/>
    <property type="match status" value="1"/>
</dbReference>
<accession>A0A383AT52</accession>
<evidence type="ECO:0008006" key="3">
    <source>
        <dbReference type="Google" id="ProtNLM"/>
    </source>
</evidence>
<sequence length="249" mass="28149">SKEIEFFSTAQAEVRNSANIICFILIKQTFTSSDSAQTGGHIRDSHLWLYYGYFVATPLGSFLQRSLVLQSGPMTAPQHLFADHSRRTMLQSHYHGPIFQSASIASIPSRSGFASWFEYMLERYRSTIGNLIVAIDNPAHLSRTEKMALLSHVDDTNMVIYQCRSPRTVGHDAVLQLASQVGLRRLDANLCANTTGLTELRVQQNPLHRRYLPYSQRPLNWHTDGYYQPPARHIRGMLLHCIQDADGGD</sequence>
<dbReference type="SUPFAM" id="SSF51197">
    <property type="entry name" value="Clavaminate synthase-like"/>
    <property type="match status" value="1"/>
</dbReference>
<feature type="non-terminal residue" evidence="2">
    <location>
        <position position="249"/>
    </location>
</feature>
<evidence type="ECO:0000313" key="2">
    <source>
        <dbReference type="EMBL" id="SVE10743.1"/>
    </source>
</evidence>
<proteinExistence type="predicted"/>
<gene>
    <name evidence="2" type="ORF">METZ01_LOCUS463597</name>
</gene>
<dbReference type="AlphaFoldDB" id="A0A383AT52"/>
<dbReference type="GO" id="GO:0016491">
    <property type="term" value="F:oxidoreductase activity"/>
    <property type="evidence" value="ECO:0007669"/>
    <property type="project" value="UniProtKB-KW"/>
</dbReference>
<organism evidence="2">
    <name type="scientific">marine metagenome</name>
    <dbReference type="NCBI Taxonomy" id="408172"/>
    <lineage>
        <taxon>unclassified sequences</taxon>
        <taxon>metagenomes</taxon>
        <taxon>ecological metagenomes</taxon>
    </lineage>
</organism>